<reference evidence="3 4" key="1">
    <citation type="submission" date="2017-09" db="EMBL/GenBank/DDBJ databases">
        <title>Complete genome sequence of Verrucomicrobial strain HZ-65, isolated from freshwater.</title>
        <authorList>
            <person name="Choi A."/>
        </authorList>
    </citation>
    <scope>NUCLEOTIDE SEQUENCE [LARGE SCALE GENOMIC DNA]</scope>
    <source>
        <strain evidence="3 4">HZ-65</strain>
    </source>
</reference>
<keyword evidence="4" id="KW-1185">Reference proteome</keyword>
<dbReference type="AlphaFoldDB" id="A0A290QAE9"/>
<evidence type="ECO:0000256" key="1">
    <source>
        <dbReference type="ARBA" id="ARBA00023002"/>
    </source>
</evidence>
<dbReference type="EMBL" id="CP023344">
    <property type="protein sequence ID" value="ATC65639.1"/>
    <property type="molecule type" value="Genomic_DNA"/>
</dbReference>
<dbReference type="Gene3D" id="3.20.20.100">
    <property type="entry name" value="NADP-dependent oxidoreductase domain"/>
    <property type="match status" value="1"/>
</dbReference>
<dbReference type="PANTHER" id="PTHR43364">
    <property type="entry name" value="NADH-SPECIFIC METHYLGLYOXAL REDUCTASE-RELATED"/>
    <property type="match status" value="1"/>
</dbReference>
<name>A0A290QAE9_9BACT</name>
<dbReference type="SUPFAM" id="SSF51430">
    <property type="entry name" value="NAD(P)-linked oxidoreductase"/>
    <property type="match status" value="1"/>
</dbReference>
<dbReference type="Proteomes" id="UP000217265">
    <property type="component" value="Chromosome"/>
</dbReference>
<keyword evidence="1" id="KW-0560">Oxidoreductase</keyword>
<dbReference type="PANTHER" id="PTHR43364:SF4">
    <property type="entry name" value="NAD(P)-LINKED OXIDOREDUCTASE SUPERFAMILY PROTEIN"/>
    <property type="match status" value="1"/>
</dbReference>
<evidence type="ECO:0000313" key="3">
    <source>
        <dbReference type="EMBL" id="ATC65639.1"/>
    </source>
</evidence>
<accession>A0A290QAE9</accession>
<proteinExistence type="predicted"/>
<dbReference type="OrthoDB" id="193962at2"/>
<dbReference type="InterPro" id="IPR050523">
    <property type="entry name" value="AKR_Detox_Biosynth"/>
</dbReference>
<evidence type="ECO:0000313" key="4">
    <source>
        <dbReference type="Proteomes" id="UP000217265"/>
    </source>
</evidence>
<gene>
    <name evidence="3" type="ORF">CMV30_17750</name>
</gene>
<organism evidence="3 4">
    <name type="scientific">Nibricoccus aquaticus</name>
    <dbReference type="NCBI Taxonomy" id="2576891"/>
    <lineage>
        <taxon>Bacteria</taxon>
        <taxon>Pseudomonadati</taxon>
        <taxon>Verrucomicrobiota</taxon>
        <taxon>Opitutia</taxon>
        <taxon>Opitutales</taxon>
        <taxon>Opitutaceae</taxon>
        <taxon>Nibricoccus</taxon>
    </lineage>
</organism>
<evidence type="ECO:0000259" key="2">
    <source>
        <dbReference type="Pfam" id="PF00248"/>
    </source>
</evidence>
<dbReference type="RefSeq" id="WP_096057268.1">
    <property type="nucleotide sequence ID" value="NZ_CP023344.1"/>
</dbReference>
<dbReference type="InterPro" id="IPR023210">
    <property type="entry name" value="NADP_OxRdtase_dom"/>
</dbReference>
<sequence>MNQRVLGRTGLRVSELCLGTLNFGWSVGEKQAWALLDAYRAAGGNFIQASAVCEPDDAIPAVAEASEEFVGRWWRDRMIPREELFLATRIVIHNARPHGAGTLESYIRRCCESSLGRFRTNHLDLIMIEWSENLPLMDDVLFVLSRLKRAGLVRYLGASGFPAWRLMESLHRSAQRDVDRFEVLQADFSLLANSRSELEQLRLCHDYRLGFLARSPLAGGLLASADSGRHGLSTTRARRLQRQFAGVDVGGLRAGLTEIAARHQLTLPQTALAWVLADPAVTAPVLGVSSVEHLEPLLRVPAVGLTSADFSSLNADETPAGSEPVSTLNLIHS</sequence>
<feature type="domain" description="NADP-dependent oxidoreductase" evidence="2">
    <location>
        <begin position="15"/>
        <end position="314"/>
    </location>
</feature>
<protein>
    <submittedName>
        <fullName evidence="3">Oxidoreductase</fullName>
    </submittedName>
</protein>
<dbReference type="InterPro" id="IPR036812">
    <property type="entry name" value="NAD(P)_OxRdtase_dom_sf"/>
</dbReference>
<dbReference type="Pfam" id="PF00248">
    <property type="entry name" value="Aldo_ket_red"/>
    <property type="match status" value="1"/>
</dbReference>
<dbReference type="GO" id="GO:0005829">
    <property type="term" value="C:cytosol"/>
    <property type="evidence" value="ECO:0007669"/>
    <property type="project" value="TreeGrafter"/>
</dbReference>
<dbReference type="KEGG" id="vbh:CMV30_17750"/>
<dbReference type="GO" id="GO:0016491">
    <property type="term" value="F:oxidoreductase activity"/>
    <property type="evidence" value="ECO:0007669"/>
    <property type="project" value="UniProtKB-KW"/>
</dbReference>